<evidence type="ECO:0000256" key="3">
    <source>
        <dbReference type="ARBA" id="ARBA00023315"/>
    </source>
</evidence>
<gene>
    <name evidence="4" type="ORF">COLO4_23583</name>
</gene>
<name>A0A1R3IFV5_9ROSI</name>
<organism evidence="4 5">
    <name type="scientific">Corchorus olitorius</name>
    <dbReference type="NCBI Taxonomy" id="93759"/>
    <lineage>
        <taxon>Eukaryota</taxon>
        <taxon>Viridiplantae</taxon>
        <taxon>Streptophyta</taxon>
        <taxon>Embryophyta</taxon>
        <taxon>Tracheophyta</taxon>
        <taxon>Spermatophyta</taxon>
        <taxon>Magnoliopsida</taxon>
        <taxon>eudicotyledons</taxon>
        <taxon>Gunneridae</taxon>
        <taxon>Pentapetalae</taxon>
        <taxon>rosids</taxon>
        <taxon>malvids</taxon>
        <taxon>Malvales</taxon>
        <taxon>Malvaceae</taxon>
        <taxon>Grewioideae</taxon>
        <taxon>Apeibeae</taxon>
        <taxon>Corchorus</taxon>
    </lineage>
</organism>
<dbReference type="EMBL" id="AWUE01018280">
    <property type="protein sequence ID" value="OMO81450.1"/>
    <property type="molecule type" value="Genomic_DNA"/>
</dbReference>
<dbReference type="GO" id="GO:0016746">
    <property type="term" value="F:acyltransferase activity"/>
    <property type="evidence" value="ECO:0007669"/>
    <property type="project" value="UniProtKB-KW"/>
</dbReference>
<dbReference type="Proteomes" id="UP000187203">
    <property type="component" value="Unassembled WGS sequence"/>
</dbReference>
<reference evidence="5" key="1">
    <citation type="submission" date="2013-09" db="EMBL/GenBank/DDBJ databases">
        <title>Corchorus olitorius genome sequencing.</title>
        <authorList>
            <person name="Alam M."/>
            <person name="Haque M.S."/>
            <person name="Islam M.S."/>
            <person name="Emdad E.M."/>
            <person name="Islam M.M."/>
            <person name="Ahmed B."/>
            <person name="Halim A."/>
            <person name="Hossen Q.M.M."/>
            <person name="Hossain M.Z."/>
            <person name="Ahmed R."/>
            <person name="Khan M.M."/>
            <person name="Islam R."/>
            <person name="Rashid M.M."/>
            <person name="Khan S.A."/>
            <person name="Rahman M.S."/>
            <person name="Alam M."/>
            <person name="Yahiya A.S."/>
            <person name="Khan M.S."/>
            <person name="Azam M.S."/>
            <person name="Haque T."/>
            <person name="Lashkar M.Z.H."/>
            <person name="Akhand A.I."/>
            <person name="Morshed G."/>
            <person name="Roy S."/>
            <person name="Uddin K.S."/>
            <person name="Rabeya T."/>
            <person name="Hossain A.S."/>
            <person name="Chowdhury A."/>
            <person name="Snigdha A.R."/>
            <person name="Mortoza M.S."/>
            <person name="Matin S.A."/>
            <person name="Hoque S.M.E."/>
            <person name="Islam M.K."/>
            <person name="Roy D.K."/>
            <person name="Haider R."/>
            <person name="Moosa M.M."/>
            <person name="Elias S.M."/>
            <person name="Hasan A.M."/>
            <person name="Jahan S."/>
            <person name="Shafiuddin M."/>
            <person name="Mahmood N."/>
            <person name="Shommy N.S."/>
        </authorList>
    </citation>
    <scope>NUCLEOTIDE SEQUENCE [LARGE SCALE GENOMIC DNA]</scope>
    <source>
        <strain evidence="5">cv. O-4</strain>
    </source>
</reference>
<comment type="caution">
    <text evidence="4">The sequence shown here is derived from an EMBL/GenBank/DDBJ whole genome shotgun (WGS) entry which is preliminary data.</text>
</comment>
<dbReference type="PANTHER" id="PTHR31623:SF46">
    <property type="entry name" value="VINORINE SYNTHASE-LIKE"/>
    <property type="match status" value="1"/>
</dbReference>
<keyword evidence="2 4" id="KW-0808">Transferase</keyword>
<dbReference type="AlphaFoldDB" id="A0A1R3IFV5"/>
<proteinExistence type="inferred from homology"/>
<evidence type="ECO:0000313" key="4">
    <source>
        <dbReference type="EMBL" id="OMO81450.1"/>
    </source>
</evidence>
<dbReference type="OrthoDB" id="671439at2759"/>
<evidence type="ECO:0000313" key="5">
    <source>
        <dbReference type="Proteomes" id="UP000187203"/>
    </source>
</evidence>
<dbReference type="Gene3D" id="3.30.559.10">
    <property type="entry name" value="Chloramphenicol acetyltransferase-like domain"/>
    <property type="match status" value="2"/>
</dbReference>
<dbReference type="PANTHER" id="PTHR31623">
    <property type="entry name" value="F21J9.9"/>
    <property type="match status" value="1"/>
</dbReference>
<sequence length="436" mass="49115">MNLKVEVMSEEIIHPSSPTPDQLRHHQLSSLDQVSPPVYNPLVLFYSMTKCNIQANKIKIMNNLKQSMSKALTYFYPLAGRIKDNLFVDCNDEGIPFLEAQADCKLSDVLENPVPSELNKLLPFVLDDGAELPLGIQFNVFNCGGIGIGVCISHKIGDALSFSTFVNTWAAIARGQSYIVSPEFVSANLFPPKNWLGYNKARIGIFTEGIVTKRFVFSASKIQELQAKYTNSTASTENERGPSRIEALSAFMWSRFVATTKAKLSPDSSFYSVIHAVNLRPRIDPPLPEHSFGNFYRISMTFPSLSPGEDCSYNLINQMRESIRKLDSKFVRQLQDGESHFDFIKDKAQRFTRGEMIPFTFTSLCRFPFYKAEFGWGKPVWVGSASLTFKNLVVFIDTILGDGIEAWINLKEEDMATFERDEVLLAYAVYPKNACC</sequence>
<dbReference type="InterPro" id="IPR023213">
    <property type="entry name" value="CAT-like_dom_sf"/>
</dbReference>
<dbReference type="STRING" id="93759.A0A1R3IFV5"/>
<dbReference type="Pfam" id="PF02458">
    <property type="entry name" value="Transferase"/>
    <property type="match status" value="1"/>
</dbReference>
<keyword evidence="3" id="KW-0012">Acyltransferase</keyword>
<protein>
    <submittedName>
        <fullName evidence="4">Transferase</fullName>
    </submittedName>
</protein>
<comment type="similarity">
    <text evidence="1">Belongs to the plant acyltransferase family.</text>
</comment>
<evidence type="ECO:0000256" key="2">
    <source>
        <dbReference type="ARBA" id="ARBA00022679"/>
    </source>
</evidence>
<accession>A0A1R3IFV5</accession>
<evidence type="ECO:0000256" key="1">
    <source>
        <dbReference type="ARBA" id="ARBA00009861"/>
    </source>
</evidence>
<keyword evidence="5" id="KW-1185">Reference proteome</keyword>